<dbReference type="RefSeq" id="XP_016584617.1">
    <property type="nucleotide sequence ID" value="XM_016729988.1"/>
</dbReference>
<organism evidence="2 3">
    <name type="scientific">Sporothrix schenckii 1099-18</name>
    <dbReference type="NCBI Taxonomy" id="1397361"/>
    <lineage>
        <taxon>Eukaryota</taxon>
        <taxon>Fungi</taxon>
        <taxon>Dikarya</taxon>
        <taxon>Ascomycota</taxon>
        <taxon>Pezizomycotina</taxon>
        <taxon>Sordariomycetes</taxon>
        <taxon>Sordariomycetidae</taxon>
        <taxon>Ophiostomatales</taxon>
        <taxon>Ophiostomataceae</taxon>
        <taxon>Sporothrix</taxon>
    </lineage>
</organism>
<dbReference type="VEuPathDB" id="FungiDB:SPSK_03147"/>
<proteinExistence type="predicted"/>
<evidence type="ECO:0000313" key="3">
    <source>
        <dbReference type="Proteomes" id="UP000033710"/>
    </source>
</evidence>
<accession>A0A0F2M1C3</accession>
<feature type="region of interest" description="Disordered" evidence="1">
    <location>
        <begin position="522"/>
        <end position="584"/>
    </location>
</feature>
<evidence type="ECO:0000313" key="2">
    <source>
        <dbReference type="EMBL" id="KJR81941.1"/>
    </source>
</evidence>
<reference evidence="2 3" key="1">
    <citation type="journal article" date="2014" name="BMC Genomics">
        <title>Comparative genomics of the major fungal agents of human and animal Sporotrichosis: Sporothrix schenckii and Sporothrix brasiliensis.</title>
        <authorList>
            <person name="Teixeira M.M."/>
            <person name="de Almeida L.G."/>
            <person name="Kubitschek-Barreira P."/>
            <person name="Alves F.L."/>
            <person name="Kioshima E.S."/>
            <person name="Abadio A.K."/>
            <person name="Fernandes L."/>
            <person name="Derengowski L.S."/>
            <person name="Ferreira K.S."/>
            <person name="Souza R.C."/>
            <person name="Ruiz J.C."/>
            <person name="de Andrade N.C."/>
            <person name="Paes H.C."/>
            <person name="Nicola A.M."/>
            <person name="Albuquerque P."/>
            <person name="Gerber A.L."/>
            <person name="Martins V.P."/>
            <person name="Peconick L.D."/>
            <person name="Neto A.V."/>
            <person name="Chaucanez C.B."/>
            <person name="Silva P.A."/>
            <person name="Cunha O.L."/>
            <person name="de Oliveira F.F."/>
            <person name="dos Santos T.C."/>
            <person name="Barros A.L."/>
            <person name="Soares M.A."/>
            <person name="de Oliveira L.M."/>
            <person name="Marini M.M."/>
            <person name="Villalobos-Duno H."/>
            <person name="Cunha M.M."/>
            <person name="de Hoog S."/>
            <person name="da Silveira J.F."/>
            <person name="Henrissat B."/>
            <person name="Nino-Vega G.A."/>
            <person name="Cisalpino P.S."/>
            <person name="Mora-Montes H.M."/>
            <person name="Almeida S.R."/>
            <person name="Stajich J.E."/>
            <person name="Lopes-Bezerra L.M."/>
            <person name="Vasconcelos A.T."/>
            <person name="Felipe M.S."/>
        </authorList>
    </citation>
    <scope>NUCLEOTIDE SEQUENCE [LARGE SCALE GENOMIC DNA]</scope>
    <source>
        <strain evidence="2 3">1099-18</strain>
    </source>
</reference>
<gene>
    <name evidence="2" type="ORF">SPSK_03147</name>
</gene>
<evidence type="ECO:0000256" key="1">
    <source>
        <dbReference type="SAM" id="MobiDB-lite"/>
    </source>
</evidence>
<feature type="compositionally biased region" description="Polar residues" evidence="1">
    <location>
        <begin position="564"/>
        <end position="579"/>
    </location>
</feature>
<dbReference type="AlphaFoldDB" id="A0A0F2M1C3"/>
<dbReference type="Pfam" id="PF14441">
    <property type="entry name" value="OTT_1508_deam"/>
    <property type="match status" value="1"/>
</dbReference>
<dbReference type="EMBL" id="AXCR01000010">
    <property type="protein sequence ID" value="KJR81941.1"/>
    <property type="molecule type" value="Genomic_DNA"/>
</dbReference>
<comment type="caution">
    <text evidence="2">The sequence shown here is derived from an EMBL/GenBank/DDBJ whole genome shotgun (WGS) entry which is preliminary data.</text>
</comment>
<name>A0A0F2M1C3_SPOSC</name>
<feature type="compositionally biased region" description="Polar residues" evidence="1">
    <location>
        <begin position="522"/>
        <end position="538"/>
    </location>
</feature>
<sequence>MALPSLEPAVVCAENIALLHALHTVPLQPAKNNVDDELRFKWKDGYILSFEQERKLTSALSFLCSISDNPDHVAAVCIEEDHTSPSLRVLVAINKRGQDDGRPVLQRLKTGLEGVLEPLSRFGRPPSEVGDSLNSVEGDVFTAIVSTCQKRILCRLRLVPNTRNKPKQAFKSTLQQAVNSLKRRCVHEGGSVNLTAAQTSLIIEAARAVMKLLDAWHQYQVPARLEQLVFGVHQLHGTLGLYNTINKIPNSDMEPTARSNLLNITQKVARYYKVAKFLYRMAKTVPVIRQTSVTTVNLPPTAFHRALPGKDYVPDMSSKIEQVYSPAKLTRQEVNRIFRCLQTDRDAPTGRFQSLARKTLQDAKIHAEIQLLFYIEQKQTSPSEIHPYFPPRVVRSNKDACFLCNSFIKMHGKIYTSRHHGKLYPGWRLPATVNVEVQKRFNTVLADQIKSSLVTLQKRQRKTEYPGPNESTLTTLPSLTSIVTVAVRHHDETETPKSVDMAHEVGKPLVAEVAVEGIVSDTTSKASSHTLPHQSSVVDQDAEPPASAKDTAADIESPPVRPTLSIQDSTLTDGANGPQSDIPGENILHAVLEGTLSPDSVEGGTMSQLHVILPFEIRFEYDGLSVPCGGTEPKKLRYRLEKLTEKEAKLLLSNQSSAIFDMEKIRAGDEVSFPVGSLDCFHVAARNSTLKVSFTFL</sequence>
<protein>
    <submittedName>
        <fullName evidence="2">Uncharacterized protein</fullName>
    </submittedName>
</protein>
<dbReference type="KEGG" id="ssck:SPSK_03147"/>
<dbReference type="Proteomes" id="UP000033710">
    <property type="component" value="Unassembled WGS sequence"/>
</dbReference>
<dbReference type="InterPro" id="IPR027796">
    <property type="entry name" value="OTT_1508_deam-like"/>
</dbReference>
<dbReference type="OrthoDB" id="4851849at2759"/>
<reference evidence="2 3" key="2">
    <citation type="journal article" date="2015" name="Eukaryot. Cell">
        <title>Asexual propagation of a virulent clone complex in a human and feline outbreak of sporotrichosis.</title>
        <authorList>
            <person name="Teixeira Mde M."/>
            <person name="Rodrigues A.M."/>
            <person name="Tsui C.K."/>
            <person name="de Almeida L.G."/>
            <person name="Van Diepeningen A.D."/>
            <person name="van den Ende B.G."/>
            <person name="Fernandes G.F."/>
            <person name="Kano R."/>
            <person name="Hamelin R.C."/>
            <person name="Lopes-Bezerra L.M."/>
            <person name="Vasconcelos A.T."/>
            <person name="de Hoog S."/>
            <person name="de Camargo Z.P."/>
            <person name="Felipe M.S."/>
        </authorList>
    </citation>
    <scope>NUCLEOTIDE SEQUENCE [LARGE SCALE GENOMIC DNA]</scope>
    <source>
        <strain evidence="2 3">1099-18</strain>
    </source>
</reference>
<dbReference type="GeneID" id="27665265"/>